<reference evidence="8" key="1">
    <citation type="journal article" date="2019" name="Int. J. Syst. Evol. Microbiol.">
        <title>The Global Catalogue of Microorganisms (GCM) 10K type strain sequencing project: providing services to taxonomists for standard genome sequencing and annotation.</title>
        <authorList>
            <consortium name="The Broad Institute Genomics Platform"/>
            <consortium name="The Broad Institute Genome Sequencing Center for Infectious Disease"/>
            <person name="Wu L."/>
            <person name="Ma J."/>
        </authorList>
    </citation>
    <scope>NUCLEOTIDE SEQUENCE [LARGE SCALE GENOMIC DNA]</scope>
    <source>
        <strain evidence="8">KCTC 22814</strain>
    </source>
</reference>
<evidence type="ECO:0000256" key="1">
    <source>
        <dbReference type="ARBA" id="ARBA00010716"/>
    </source>
</evidence>
<dbReference type="PANTHER" id="PTHR11113:SF14">
    <property type="entry name" value="N-ACETYLGLUCOSAMINE-6-PHOSPHATE DEACETYLASE"/>
    <property type="match status" value="1"/>
</dbReference>
<gene>
    <name evidence="7" type="primary">nagA</name>
    <name evidence="7" type="ORF">ACFS7Y_04640</name>
</gene>
<dbReference type="InterPro" id="IPR011059">
    <property type="entry name" value="Metal-dep_hydrolase_composite"/>
</dbReference>
<organism evidence="7 8">
    <name type="scientific">Sphingobacterium bambusae</name>
    <dbReference type="NCBI Taxonomy" id="662858"/>
    <lineage>
        <taxon>Bacteria</taxon>
        <taxon>Pseudomonadati</taxon>
        <taxon>Bacteroidota</taxon>
        <taxon>Sphingobacteriia</taxon>
        <taxon>Sphingobacteriales</taxon>
        <taxon>Sphingobacteriaceae</taxon>
        <taxon>Sphingobacterium</taxon>
    </lineage>
</organism>
<comment type="similarity">
    <text evidence="1 5">Belongs to the metallo-dependent hydrolases superfamily. NagA family.</text>
</comment>
<evidence type="ECO:0000256" key="2">
    <source>
        <dbReference type="ARBA" id="ARBA00022723"/>
    </source>
</evidence>
<dbReference type="InterPro" id="IPR032466">
    <property type="entry name" value="Metal_Hydrolase"/>
</dbReference>
<dbReference type="GO" id="GO:0008448">
    <property type="term" value="F:N-acetylglucosamine-6-phosphate deacetylase activity"/>
    <property type="evidence" value="ECO:0007669"/>
    <property type="project" value="UniProtKB-EC"/>
</dbReference>
<dbReference type="InterPro" id="IPR006680">
    <property type="entry name" value="Amidohydro-rel"/>
</dbReference>
<dbReference type="PIRSF" id="PIRSF038994">
    <property type="entry name" value="NagA"/>
    <property type="match status" value="1"/>
</dbReference>
<name>A0ABW6BAR3_9SPHI</name>
<evidence type="ECO:0000259" key="6">
    <source>
        <dbReference type="Pfam" id="PF01979"/>
    </source>
</evidence>
<dbReference type="InterPro" id="IPR003764">
    <property type="entry name" value="GlcNAc_6-P_deAcase"/>
</dbReference>
<keyword evidence="4 5" id="KW-0119">Carbohydrate metabolism</keyword>
<feature type="domain" description="Amidohydrolase-related" evidence="6">
    <location>
        <begin position="54"/>
        <end position="361"/>
    </location>
</feature>
<dbReference type="RefSeq" id="WP_320182362.1">
    <property type="nucleotide sequence ID" value="NZ_CP138332.1"/>
</dbReference>
<protein>
    <submittedName>
        <fullName evidence="7">N-acetylglucosamine-6-phosphate deacetylase</fullName>
        <ecNumber evidence="7">3.5.1.25</ecNumber>
    </submittedName>
</protein>
<dbReference type="EC" id="3.5.1.25" evidence="7"/>
<dbReference type="SUPFAM" id="SSF51556">
    <property type="entry name" value="Metallo-dependent hydrolases"/>
    <property type="match status" value="1"/>
</dbReference>
<sequence length="371" mass="40210">MQKQKIALVNGQIINGHDVFLGHGLLMDAGRIQGIFPRQNIPVDYTQVDVHKSIICPGLIDLQIYGTGNDLFSAELTVDSLGRIEDGLLRQGCTSFMLTLATNSAAVFKEAIHVFQQAPRKTALGLHLEGPFLNAAKKGAHPAEHMLIPSLENIESLLSEDQGAVKMMTVAPELIHQAAIDVLQRRGILLSAGHSAASFEEAMLGFSKGIPAVTHLWNAMSSFHHRDTGLPGATVRHEGVMASIIADGVHVDFEALKISKQLLGERLFLITDAVAACDKDIYQHVRHEDHYTMPDGTLSGSALTLLQAVKNCVEHADIALDEALRMATSYPAQLLGRTDIGNLNSGSLANVLVFDADFVLQQVYLEGERFA</sequence>
<evidence type="ECO:0000256" key="3">
    <source>
        <dbReference type="ARBA" id="ARBA00022801"/>
    </source>
</evidence>
<evidence type="ECO:0000256" key="5">
    <source>
        <dbReference type="PIRNR" id="PIRNR038994"/>
    </source>
</evidence>
<dbReference type="Gene3D" id="2.30.40.10">
    <property type="entry name" value="Urease, subunit C, domain 1"/>
    <property type="match status" value="1"/>
</dbReference>
<evidence type="ECO:0000313" key="7">
    <source>
        <dbReference type="EMBL" id="MFD2966660.1"/>
    </source>
</evidence>
<dbReference type="NCBIfam" id="TIGR00221">
    <property type="entry name" value="nagA"/>
    <property type="match status" value="1"/>
</dbReference>
<dbReference type="EMBL" id="JBHUPB010000004">
    <property type="protein sequence ID" value="MFD2966660.1"/>
    <property type="molecule type" value="Genomic_DNA"/>
</dbReference>
<dbReference type="Pfam" id="PF01979">
    <property type="entry name" value="Amidohydro_1"/>
    <property type="match status" value="1"/>
</dbReference>
<keyword evidence="8" id="KW-1185">Reference proteome</keyword>
<dbReference type="PANTHER" id="PTHR11113">
    <property type="entry name" value="N-ACETYLGLUCOSAMINE-6-PHOSPHATE DEACETYLASE"/>
    <property type="match status" value="1"/>
</dbReference>
<dbReference type="Proteomes" id="UP001597525">
    <property type="component" value="Unassembled WGS sequence"/>
</dbReference>
<dbReference type="Gene3D" id="3.20.20.140">
    <property type="entry name" value="Metal-dependent hydrolases"/>
    <property type="match status" value="1"/>
</dbReference>
<accession>A0ABW6BAR3</accession>
<proteinExistence type="inferred from homology"/>
<comment type="caution">
    <text evidence="7">The sequence shown here is derived from an EMBL/GenBank/DDBJ whole genome shotgun (WGS) entry which is preliminary data.</text>
</comment>
<keyword evidence="3 5" id="KW-0378">Hydrolase</keyword>
<evidence type="ECO:0000313" key="8">
    <source>
        <dbReference type="Proteomes" id="UP001597525"/>
    </source>
</evidence>
<dbReference type="SUPFAM" id="SSF51338">
    <property type="entry name" value="Composite domain of metallo-dependent hydrolases"/>
    <property type="match status" value="1"/>
</dbReference>
<evidence type="ECO:0000256" key="4">
    <source>
        <dbReference type="ARBA" id="ARBA00023277"/>
    </source>
</evidence>
<keyword evidence="2" id="KW-0479">Metal-binding</keyword>